<proteinExistence type="predicted"/>
<keyword evidence="2" id="KW-1185">Reference proteome</keyword>
<protein>
    <recommendedName>
        <fullName evidence="3">Histidine kinase</fullName>
    </recommendedName>
</protein>
<comment type="caution">
    <text evidence="1">The sequence shown here is derived from an EMBL/GenBank/DDBJ whole genome shotgun (WGS) entry which is preliminary data.</text>
</comment>
<evidence type="ECO:0000313" key="2">
    <source>
        <dbReference type="Proteomes" id="UP001168338"/>
    </source>
</evidence>
<evidence type="ECO:0000313" key="1">
    <source>
        <dbReference type="EMBL" id="MDN7024445.1"/>
    </source>
</evidence>
<dbReference type="Proteomes" id="UP001168338">
    <property type="component" value="Unassembled WGS sequence"/>
</dbReference>
<sequence>MAGETPLPPHVHEQEYWKRYRTLRSMTGRLASQQALIHALHDEGSIPQQIRDLAVKAVNSDIEATRHMLIEVLENFISTGMQGIHSIDVEVSVAIPPDSDLIDVDECRLLVDGREESIPPEIGEALITYGIRHGHGTPVRALLEFYRTEEVRYDRMLEGALGRCSMQILQEVYPGKQYRIRLRLPAQALVEYGIVA</sequence>
<reference evidence="1" key="1">
    <citation type="submission" date="2019-05" db="EMBL/GenBank/DDBJ databases">
        <title>Methanoculleus sp. FWC-SCC1, a methanogenic archaeon isolated from deep marine cold seep.</title>
        <authorList>
            <person name="Chen Y.-W."/>
            <person name="Chen S.-C."/>
            <person name="Teng N.-H."/>
            <person name="Lai M.-C."/>
        </authorList>
    </citation>
    <scope>NUCLEOTIDE SEQUENCE</scope>
    <source>
        <strain evidence="1">FWC-SCC1</strain>
    </source>
</reference>
<organism evidence="1 2">
    <name type="scientific">Methanoculleus frigidifontis</name>
    <dbReference type="NCBI Taxonomy" id="2584085"/>
    <lineage>
        <taxon>Archaea</taxon>
        <taxon>Methanobacteriati</taxon>
        <taxon>Methanobacteriota</taxon>
        <taxon>Stenosarchaea group</taxon>
        <taxon>Methanomicrobia</taxon>
        <taxon>Methanomicrobiales</taxon>
        <taxon>Methanomicrobiaceae</taxon>
        <taxon>Methanoculleus</taxon>
    </lineage>
</organism>
<dbReference type="EMBL" id="VCYH01000003">
    <property type="protein sequence ID" value="MDN7024445.1"/>
    <property type="molecule type" value="Genomic_DNA"/>
</dbReference>
<accession>A0ABT8M952</accession>
<name>A0ABT8M952_9EURY</name>
<dbReference type="RefSeq" id="WP_301663547.1">
    <property type="nucleotide sequence ID" value="NZ_VCYH01000003.1"/>
</dbReference>
<evidence type="ECO:0008006" key="3">
    <source>
        <dbReference type="Google" id="ProtNLM"/>
    </source>
</evidence>
<gene>
    <name evidence="1" type="ORF">FGU65_06005</name>
</gene>